<comment type="similarity">
    <text evidence="1">Belongs to the class-A beta-lactamase family.</text>
</comment>
<dbReference type="Pfam" id="PF00144">
    <property type="entry name" value="Beta-lactamase"/>
    <property type="match status" value="1"/>
</dbReference>
<evidence type="ECO:0000313" key="5">
    <source>
        <dbReference type="EMBL" id="KNG89910.1"/>
    </source>
</evidence>
<comment type="caution">
    <text evidence="5">The sequence shown here is derived from an EMBL/GenBank/DDBJ whole genome shotgun (WGS) entry which is preliminary data.</text>
</comment>
<dbReference type="RefSeq" id="XP_015410833.1">
    <property type="nucleotide sequence ID" value="XM_015546944.1"/>
</dbReference>
<reference evidence="5 6" key="1">
    <citation type="submission" date="2014-06" db="EMBL/GenBank/DDBJ databases">
        <title>The Genome of the Aflatoxigenic Filamentous Fungus Aspergillus nomius.</title>
        <authorList>
            <person name="Moore M.G."/>
            <person name="Shannon B.M."/>
            <person name="Brian M.M."/>
        </authorList>
    </citation>
    <scope>NUCLEOTIDE SEQUENCE [LARGE SCALE GENOMIC DNA]</scope>
    <source>
        <strain evidence="5 6">NRRL 13137</strain>
    </source>
</reference>
<evidence type="ECO:0000256" key="2">
    <source>
        <dbReference type="ARBA" id="ARBA00022801"/>
    </source>
</evidence>
<name>A0A0L1JDT5_ASPN3</name>
<dbReference type="OrthoDB" id="428260at2759"/>
<dbReference type="InterPro" id="IPR050789">
    <property type="entry name" value="Diverse_Enzym_Activities"/>
</dbReference>
<dbReference type="PANTHER" id="PTHR43283:SF17">
    <property type="entry name" value="(LOVD), PUTATIVE (AFU_ORTHOLOGUE AFUA_5G00920)-RELATED"/>
    <property type="match status" value="1"/>
</dbReference>
<dbReference type="GeneID" id="26803491"/>
<dbReference type="SUPFAM" id="SSF56601">
    <property type="entry name" value="beta-lactamase/transpeptidase-like"/>
    <property type="match status" value="1"/>
</dbReference>
<dbReference type="SUPFAM" id="SSF48230">
    <property type="entry name" value="Chondroitin AC/alginate lyase"/>
    <property type="match status" value="1"/>
</dbReference>
<accession>A0A0L1JDT5</accession>
<dbReference type="Gene3D" id="1.50.10.100">
    <property type="entry name" value="Chondroitin AC/alginate lyase"/>
    <property type="match status" value="1"/>
</dbReference>
<dbReference type="GO" id="GO:0016787">
    <property type="term" value="F:hydrolase activity"/>
    <property type="evidence" value="ECO:0007669"/>
    <property type="project" value="UniProtKB-KW"/>
</dbReference>
<feature type="region of interest" description="Disordered" evidence="3">
    <location>
        <begin position="398"/>
        <end position="439"/>
    </location>
</feature>
<gene>
    <name evidence="5" type="ORF">ANOM_001687</name>
</gene>
<dbReference type="AlphaFoldDB" id="A0A0L1JDT5"/>
<keyword evidence="6" id="KW-1185">Reference proteome</keyword>
<sequence>MSDFDALLADYTSKENPKVHGVICKCVDKNGKEIYNKIAGYNSLAADAAPLHESAVLKLASATKLITSIALLQCIEKGLITLDSPLAEILPEFANVQILTDVAGSDFTFEPNKTGITARHLLSHTSGLGYPFTNRLLGLRAEARKHLTPSLRVTEKYGYPLVFEPGSGWLYGCSLDWAGVVVSRLHDGMSLEEYMIENIWKKVGLSAPFPRFNISTHPEYNARIMHGAVQTSDGRLEPCDSWAFDNPEDQEGGSGLSSTTKDFLAVLADLISETPKLLKPETISEMFTPQLVPGSASVKMLLELRPAWATVAGPVADDAVNHGLGGVLCTGPVPEIGQPANVLAWGGATNIAWWVSRELGVAGFFATQQAPFGNPTVTGLVNAWKRDFWRGFNRGRSKCRHSSGLRNPHGEDAGDTPSANHSAQSEHDSQRPGGVNGGSRKMLLNRVTTGYAAIIALSIGLAHATVFDIPGIFPAIPGVAPFESIDTAQYFKRNPGDFVHPGIWHTHEDLERMRDNVLRSKEPWASAYQRFRADQYSLANYTMEGPAAVISRGKISNYTSFAHDARAAWQNALMWYITRDQSHWSRSTSILDAWGSNLTDIVGIDRSLLIGLDGDLFVNAAEIMRWEGNWTESGSRWQGGSGFSNQLYWLFSRQSVAIGQANYGMASIKALMSFAVYLDDVQLYNYAVHAFIHDRCAGLLAMYHPKTGQSVEAGRDQGTVPPYFADSRPTDKASMLTASGHTMSGIGWTAYGARVGQSQGSDLYSLGGGLLLRAAEYAATYNLNHTVFYDPQWYRCEAVLVNGPWQNISEANRGVTSKNPMWDILFYEYVVTRGNDGPWTTAAKEAQGFAGGVSSNDHPSWGDLIWAR</sequence>
<organism evidence="5 6">
    <name type="scientific">Aspergillus nomiae NRRL (strain ATCC 15546 / NRRL 13137 / CBS 260.88 / M93)</name>
    <dbReference type="NCBI Taxonomy" id="1509407"/>
    <lineage>
        <taxon>Eukaryota</taxon>
        <taxon>Fungi</taxon>
        <taxon>Dikarya</taxon>
        <taxon>Ascomycota</taxon>
        <taxon>Pezizomycotina</taxon>
        <taxon>Eurotiomycetes</taxon>
        <taxon>Eurotiomycetidae</taxon>
        <taxon>Eurotiales</taxon>
        <taxon>Aspergillaceae</taxon>
        <taxon>Aspergillus</taxon>
        <taxon>Aspergillus subgen. Circumdati</taxon>
    </lineage>
</organism>
<dbReference type="Gene3D" id="3.40.710.10">
    <property type="entry name" value="DD-peptidase/beta-lactamase superfamily"/>
    <property type="match status" value="1"/>
</dbReference>
<dbReference type="EMBL" id="JNOM01000022">
    <property type="protein sequence ID" value="KNG89910.1"/>
    <property type="molecule type" value="Genomic_DNA"/>
</dbReference>
<dbReference type="InterPro" id="IPR012338">
    <property type="entry name" value="Beta-lactam/transpept-like"/>
</dbReference>
<dbReference type="STRING" id="1509407.A0A0L1JDT5"/>
<proteinExistence type="inferred from homology"/>
<evidence type="ECO:0000256" key="3">
    <source>
        <dbReference type="SAM" id="MobiDB-lite"/>
    </source>
</evidence>
<keyword evidence="2" id="KW-0378">Hydrolase</keyword>
<evidence type="ECO:0000313" key="6">
    <source>
        <dbReference type="Proteomes" id="UP000037505"/>
    </source>
</evidence>
<evidence type="ECO:0000259" key="4">
    <source>
        <dbReference type="Pfam" id="PF00144"/>
    </source>
</evidence>
<dbReference type="InterPro" id="IPR008929">
    <property type="entry name" value="Chondroitin_lyas"/>
</dbReference>
<protein>
    <recommendedName>
        <fullName evidence="4">Beta-lactamase-related domain-containing protein</fullName>
    </recommendedName>
</protein>
<evidence type="ECO:0000256" key="1">
    <source>
        <dbReference type="ARBA" id="ARBA00009009"/>
    </source>
</evidence>
<dbReference type="InterPro" id="IPR001466">
    <property type="entry name" value="Beta-lactam-related"/>
</dbReference>
<dbReference type="PANTHER" id="PTHR43283">
    <property type="entry name" value="BETA-LACTAMASE-RELATED"/>
    <property type="match status" value="1"/>
</dbReference>
<dbReference type="Proteomes" id="UP000037505">
    <property type="component" value="Unassembled WGS sequence"/>
</dbReference>
<feature type="domain" description="Beta-lactamase-related" evidence="4">
    <location>
        <begin position="29"/>
        <end position="371"/>
    </location>
</feature>